<keyword evidence="2" id="KW-1185">Reference proteome</keyword>
<proteinExistence type="predicted"/>
<dbReference type="Proteomes" id="UP001242841">
    <property type="component" value="Segment"/>
</dbReference>
<evidence type="ECO:0000313" key="1">
    <source>
        <dbReference type="EMBL" id="WGH21892.1"/>
    </source>
</evidence>
<accession>A0AAF0K1G1</accession>
<protein>
    <submittedName>
        <fullName evidence="1">Uncharacterized protein</fullName>
    </submittedName>
</protein>
<reference evidence="1" key="1">
    <citation type="submission" date="2023-03" db="EMBL/GenBank/DDBJ databases">
        <authorList>
            <person name="Aguilar E."/>
            <person name="Antigua R."/>
            <person name="Antonino C."/>
            <person name="Bisram R."/>
            <person name="Chen J."/>
            <person name="Davilmar B."/>
            <person name="Del R.K."/>
            <person name="Germosen J."/>
            <person name="Hernandez J."/>
            <person name="Kelloggs L."/>
            <person name="Lema C."/>
            <person name="Li J."/>
            <person name="Melendez A."/>
            <person name="Mohammed I."/>
            <person name="Ryan A."/>
            <person name="Singh S."/>
            <person name="Tariq H."/>
            <person name="Golebiewska U.P."/>
            <person name="Russell D.A."/>
            <person name="Jacobs-Sera D."/>
            <person name="Hatfull G.F."/>
        </authorList>
    </citation>
    <scope>NUCLEOTIDE SEQUENCE</scope>
</reference>
<name>A0AAF0K1G1_9CAUD</name>
<organism evidence="1 2">
    <name type="scientific">Rhodococcus phage Trogglehumper</name>
    <dbReference type="NCBI Taxonomy" id="3038381"/>
    <lineage>
        <taxon>Viruses</taxon>
        <taxon>Duplodnaviria</taxon>
        <taxon>Heunggongvirae</taxon>
        <taxon>Uroviricota</taxon>
        <taxon>Caudoviricetes</taxon>
        <taxon>Caudoviricetes incertae sedis</taxon>
        <taxon>Trogglehumpervirus</taxon>
        <taxon>Trogglehumpervirus trogglehumper</taxon>
    </lineage>
</organism>
<evidence type="ECO:0000313" key="2">
    <source>
        <dbReference type="Proteomes" id="UP001242841"/>
    </source>
</evidence>
<gene>
    <name evidence="1" type="primary">7</name>
    <name evidence="1" type="ORF">SEA_TROGGLEHUMPER_7</name>
</gene>
<sequence length="77" mass="8741">MSGIRDKIANWMRNQADIISPSTAPRSMGAYATFDSKLGWRLHWAGYCAPTSRMPGVPLWYMTNERDRGFTQKGKDS</sequence>
<dbReference type="EMBL" id="OQ709222">
    <property type="protein sequence ID" value="WGH21892.1"/>
    <property type="molecule type" value="Genomic_DNA"/>
</dbReference>